<organism evidence="2 3">
    <name type="scientific">Lactococcus lactis subsp. cremoris</name>
    <name type="common">Streptococcus cremoris</name>
    <dbReference type="NCBI Taxonomy" id="1359"/>
    <lineage>
        <taxon>Bacteria</taxon>
        <taxon>Bacillati</taxon>
        <taxon>Bacillota</taxon>
        <taxon>Bacilli</taxon>
        <taxon>Lactobacillales</taxon>
        <taxon>Streptococcaceae</taxon>
        <taxon>Lactococcus</taxon>
    </lineage>
</organism>
<protein>
    <submittedName>
        <fullName evidence="2">ATP-binding protein</fullName>
    </submittedName>
</protein>
<dbReference type="Pfam" id="PF13304">
    <property type="entry name" value="AAA_21"/>
    <property type="match status" value="1"/>
</dbReference>
<dbReference type="PANTHER" id="PTHR40396">
    <property type="entry name" value="ATPASE-LIKE PROTEIN"/>
    <property type="match status" value="1"/>
</dbReference>
<dbReference type="InterPro" id="IPR003959">
    <property type="entry name" value="ATPase_AAA_core"/>
</dbReference>
<evidence type="ECO:0000259" key="1">
    <source>
        <dbReference type="Pfam" id="PF13304"/>
    </source>
</evidence>
<dbReference type="RefSeq" id="WP_205536442.1">
    <property type="nucleotide sequence ID" value="NZ_CP032148.2"/>
</dbReference>
<evidence type="ECO:0000313" key="3">
    <source>
        <dbReference type="Proteomes" id="UP000663552"/>
    </source>
</evidence>
<dbReference type="InterPro" id="IPR027417">
    <property type="entry name" value="P-loop_NTPase"/>
</dbReference>
<dbReference type="AlphaFoldDB" id="A0A896T7R4"/>
<accession>A0A896T7R4</accession>
<dbReference type="PANTHER" id="PTHR40396:SF1">
    <property type="entry name" value="ATPASE AAA-TYPE CORE DOMAIN-CONTAINING PROTEIN"/>
    <property type="match status" value="1"/>
</dbReference>
<name>A0A896T7R4_LACLC</name>
<sequence>MLQTFSVKGFKNFSEEITFKLKGGNFEFNNNGIRDDIVKTAVIYGDNASGKSNLGLAIMDIVTHLTDNNSNTKEYVNHYLNLNDKNIKKADFKYIFKFDDDIVEYRYSKTDYDKLSEEVLLVNKKEVIVNQPKKDNRIINLTGTDTLNIRREDLSLVKLVYANANISDKSGKNEEKNDTQVFFKFMEFVNNMLSFDSIYGNHYRGFTTGRGNIPEKIVEKGKIKGYQKFLSYLGIEYNLFPKDVDGKKEIYAKFPSGKIANFFSIMSKGTMSLSLFYMWYMQFEEGVQFVFIDEFDSYFHHKVSRKLVKLLLDTSNIQVVLTTHNTANMSNELLRPDCYFVLENGTIDNIANRSGREIRKAQSIEKMYRAGAFDNE</sequence>
<gene>
    <name evidence="2" type="ORF">LL1196_0299</name>
</gene>
<dbReference type="SUPFAM" id="SSF52540">
    <property type="entry name" value="P-loop containing nucleoside triphosphate hydrolases"/>
    <property type="match status" value="1"/>
</dbReference>
<dbReference type="GO" id="GO:0005524">
    <property type="term" value="F:ATP binding"/>
    <property type="evidence" value="ECO:0007669"/>
    <property type="project" value="UniProtKB-KW"/>
</dbReference>
<proteinExistence type="predicted"/>
<feature type="domain" description="ATPase AAA-type core" evidence="1">
    <location>
        <begin position="41"/>
        <end position="326"/>
    </location>
</feature>
<reference evidence="2" key="1">
    <citation type="journal article" date="2020" name="Mol. Microbiol.">
        <title>The CWPS Rubik's cube: Linking diversity of cell wall polysaccharide structures with the encoded biosynthetic machinery of selected Lactococcus lactis strains.</title>
        <authorList>
            <person name="Mahony J."/>
            <person name="Frantzen C."/>
            <person name="Vinogradov E."/>
            <person name="Sadovskaya I."/>
            <person name="Theodorou I."/>
            <person name="Kelleher P."/>
            <person name="Chapot-Chartier M.P."/>
            <person name="Cambillau C."/>
            <person name="Holo H."/>
            <person name="van Sinderen D."/>
        </authorList>
    </citation>
    <scope>NUCLEOTIDE SEQUENCE</scope>
    <source>
        <strain evidence="2">1196</strain>
    </source>
</reference>
<keyword evidence="2" id="KW-0547">Nucleotide-binding</keyword>
<dbReference type="Gene3D" id="3.40.50.300">
    <property type="entry name" value="P-loop containing nucleotide triphosphate hydrolases"/>
    <property type="match status" value="1"/>
</dbReference>
<dbReference type="EMBL" id="CP032148">
    <property type="protein sequence ID" value="QSD61962.1"/>
    <property type="molecule type" value="Genomic_DNA"/>
</dbReference>
<dbReference type="Proteomes" id="UP000663552">
    <property type="component" value="Chromosome"/>
</dbReference>
<dbReference type="GO" id="GO:0016887">
    <property type="term" value="F:ATP hydrolysis activity"/>
    <property type="evidence" value="ECO:0007669"/>
    <property type="project" value="InterPro"/>
</dbReference>
<keyword evidence="2" id="KW-0067">ATP-binding</keyword>
<evidence type="ECO:0000313" key="2">
    <source>
        <dbReference type="EMBL" id="QSD61962.1"/>
    </source>
</evidence>